<dbReference type="EMBL" id="GBRH01268676">
    <property type="protein sequence ID" value="JAD29219.1"/>
    <property type="molecule type" value="Transcribed_RNA"/>
</dbReference>
<dbReference type="AlphaFoldDB" id="A0A0A8YQS5"/>
<protein>
    <submittedName>
        <fullName evidence="1">Uncharacterized protein</fullName>
    </submittedName>
</protein>
<evidence type="ECO:0000313" key="1">
    <source>
        <dbReference type="EMBL" id="JAD29219.1"/>
    </source>
</evidence>
<name>A0A0A8YQS5_ARUDO</name>
<sequence length="55" mass="6113">MKSTSIALGQHCFLPCFSPSPRRQPPRRACLLESTAGCKAANSRKFSFVQIWITS</sequence>
<reference evidence="1" key="1">
    <citation type="submission" date="2014-09" db="EMBL/GenBank/DDBJ databases">
        <authorList>
            <person name="Magalhaes I.L.F."/>
            <person name="Oliveira U."/>
            <person name="Santos F.R."/>
            <person name="Vidigal T.H.D.A."/>
            <person name="Brescovit A.D."/>
            <person name="Santos A.J."/>
        </authorList>
    </citation>
    <scope>NUCLEOTIDE SEQUENCE</scope>
    <source>
        <tissue evidence="1">Shoot tissue taken approximately 20 cm above the soil surface</tissue>
    </source>
</reference>
<accession>A0A0A8YQS5</accession>
<proteinExistence type="predicted"/>
<reference evidence="1" key="2">
    <citation type="journal article" date="2015" name="Data Brief">
        <title>Shoot transcriptome of the giant reed, Arundo donax.</title>
        <authorList>
            <person name="Barrero R.A."/>
            <person name="Guerrero F.D."/>
            <person name="Moolhuijzen P."/>
            <person name="Goolsby J.A."/>
            <person name="Tidwell J."/>
            <person name="Bellgard S.E."/>
            <person name="Bellgard M.I."/>
        </authorList>
    </citation>
    <scope>NUCLEOTIDE SEQUENCE</scope>
    <source>
        <tissue evidence="1">Shoot tissue taken approximately 20 cm above the soil surface</tissue>
    </source>
</reference>
<organism evidence="1">
    <name type="scientific">Arundo donax</name>
    <name type="common">Giant reed</name>
    <name type="synonym">Donax arundinaceus</name>
    <dbReference type="NCBI Taxonomy" id="35708"/>
    <lineage>
        <taxon>Eukaryota</taxon>
        <taxon>Viridiplantae</taxon>
        <taxon>Streptophyta</taxon>
        <taxon>Embryophyta</taxon>
        <taxon>Tracheophyta</taxon>
        <taxon>Spermatophyta</taxon>
        <taxon>Magnoliopsida</taxon>
        <taxon>Liliopsida</taxon>
        <taxon>Poales</taxon>
        <taxon>Poaceae</taxon>
        <taxon>PACMAD clade</taxon>
        <taxon>Arundinoideae</taxon>
        <taxon>Arundineae</taxon>
        <taxon>Arundo</taxon>
    </lineage>
</organism>